<sequence length="309" mass="33740">MAGEDEGIESKDEREIEIETPSFPSPSPNPLACPSQPTSQPAFNAAPSLRPDLTRKQRYAKESRARRRAARQESLPSEDRRLKSVAKKKQTNLEALPTPMDTEELSATSTGWTGMRIVKETETYTLAEVTRAPHNLRHVQWDGKTPRPIVDGQDRIIAALAGQPNDPQWDGVSDGAADAVRNAGEACSFTPNQGKHRRGPFPALATGVSFGGGQQASNLLNSTINALVLASLLANISIQQLAGFASTAYNVFAPTLFAYYIIELGKLYDSNPNLKRNFRKSPWPAATFNFGPWTITLPHTDPGNLAFGW</sequence>
<feature type="region of interest" description="Disordered" evidence="1">
    <location>
        <begin position="1"/>
        <end position="96"/>
    </location>
</feature>
<dbReference type="EMBL" id="KN833006">
    <property type="protein sequence ID" value="KIM79960.1"/>
    <property type="molecule type" value="Genomic_DNA"/>
</dbReference>
<keyword evidence="3" id="KW-1185">Reference proteome</keyword>
<organism evidence="2 3">
    <name type="scientific">Piloderma croceum (strain F 1598)</name>
    <dbReference type="NCBI Taxonomy" id="765440"/>
    <lineage>
        <taxon>Eukaryota</taxon>
        <taxon>Fungi</taxon>
        <taxon>Dikarya</taxon>
        <taxon>Basidiomycota</taxon>
        <taxon>Agaricomycotina</taxon>
        <taxon>Agaricomycetes</taxon>
        <taxon>Agaricomycetidae</taxon>
        <taxon>Atheliales</taxon>
        <taxon>Atheliaceae</taxon>
        <taxon>Piloderma</taxon>
    </lineage>
</organism>
<protein>
    <submittedName>
        <fullName evidence="2">Uncharacterized protein</fullName>
    </submittedName>
</protein>
<evidence type="ECO:0000313" key="3">
    <source>
        <dbReference type="Proteomes" id="UP000054166"/>
    </source>
</evidence>
<evidence type="ECO:0000256" key="1">
    <source>
        <dbReference type="SAM" id="MobiDB-lite"/>
    </source>
</evidence>
<dbReference type="AlphaFoldDB" id="A0A0C3F5H7"/>
<gene>
    <name evidence="2" type="ORF">PILCRDRAFT_9849</name>
</gene>
<dbReference type="InParanoid" id="A0A0C3F5H7"/>
<reference evidence="2 3" key="1">
    <citation type="submission" date="2014-04" db="EMBL/GenBank/DDBJ databases">
        <authorList>
            <consortium name="DOE Joint Genome Institute"/>
            <person name="Kuo A."/>
            <person name="Tarkka M."/>
            <person name="Buscot F."/>
            <person name="Kohler A."/>
            <person name="Nagy L.G."/>
            <person name="Floudas D."/>
            <person name="Copeland A."/>
            <person name="Barry K.W."/>
            <person name="Cichocki N."/>
            <person name="Veneault-Fourrey C."/>
            <person name="LaButti K."/>
            <person name="Lindquist E.A."/>
            <person name="Lipzen A."/>
            <person name="Lundell T."/>
            <person name="Morin E."/>
            <person name="Murat C."/>
            <person name="Sun H."/>
            <person name="Tunlid A."/>
            <person name="Henrissat B."/>
            <person name="Grigoriev I.V."/>
            <person name="Hibbett D.S."/>
            <person name="Martin F."/>
            <person name="Nordberg H.P."/>
            <person name="Cantor M.N."/>
            <person name="Hua S.X."/>
        </authorList>
    </citation>
    <scope>NUCLEOTIDE SEQUENCE [LARGE SCALE GENOMIC DNA]</scope>
    <source>
        <strain evidence="2 3">F 1598</strain>
    </source>
</reference>
<feature type="non-terminal residue" evidence="2">
    <location>
        <position position="309"/>
    </location>
</feature>
<dbReference type="STRING" id="765440.A0A0C3F5H7"/>
<feature type="compositionally biased region" description="Basic and acidic residues" evidence="1">
    <location>
        <begin position="52"/>
        <end position="63"/>
    </location>
</feature>
<name>A0A0C3F5H7_PILCF</name>
<dbReference type="Proteomes" id="UP000054166">
    <property type="component" value="Unassembled WGS sequence"/>
</dbReference>
<proteinExistence type="predicted"/>
<dbReference type="HOGENOM" id="CLU_901827_0_0_1"/>
<evidence type="ECO:0000313" key="2">
    <source>
        <dbReference type="EMBL" id="KIM79960.1"/>
    </source>
</evidence>
<accession>A0A0C3F5H7</accession>
<dbReference type="OrthoDB" id="3031270at2759"/>
<reference evidence="3" key="2">
    <citation type="submission" date="2015-01" db="EMBL/GenBank/DDBJ databases">
        <title>Evolutionary Origins and Diversification of the Mycorrhizal Mutualists.</title>
        <authorList>
            <consortium name="DOE Joint Genome Institute"/>
            <consortium name="Mycorrhizal Genomics Consortium"/>
            <person name="Kohler A."/>
            <person name="Kuo A."/>
            <person name="Nagy L.G."/>
            <person name="Floudas D."/>
            <person name="Copeland A."/>
            <person name="Barry K.W."/>
            <person name="Cichocki N."/>
            <person name="Veneault-Fourrey C."/>
            <person name="LaButti K."/>
            <person name="Lindquist E.A."/>
            <person name="Lipzen A."/>
            <person name="Lundell T."/>
            <person name="Morin E."/>
            <person name="Murat C."/>
            <person name="Riley R."/>
            <person name="Ohm R."/>
            <person name="Sun H."/>
            <person name="Tunlid A."/>
            <person name="Henrissat B."/>
            <person name="Grigoriev I.V."/>
            <person name="Hibbett D.S."/>
            <person name="Martin F."/>
        </authorList>
    </citation>
    <scope>NUCLEOTIDE SEQUENCE [LARGE SCALE GENOMIC DNA]</scope>
    <source>
        <strain evidence="3">F 1598</strain>
    </source>
</reference>